<reference evidence="1" key="1">
    <citation type="submission" date="2018-02" db="EMBL/GenBank/DDBJ databases">
        <title>Rhizophora mucronata_Transcriptome.</title>
        <authorList>
            <person name="Meera S.P."/>
            <person name="Sreeshan A."/>
            <person name="Augustine A."/>
        </authorList>
    </citation>
    <scope>NUCLEOTIDE SEQUENCE</scope>
    <source>
        <tissue evidence="1">Leaf</tissue>
    </source>
</reference>
<dbReference type="AlphaFoldDB" id="A0A2P2NIH8"/>
<name>A0A2P2NIH8_RHIMU</name>
<accession>A0A2P2NIH8</accession>
<protein>
    <submittedName>
        <fullName evidence="1">Uncharacterized protein</fullName>
    </submittedName>
</protein>
<sequence>METSCMIISAALDTYFLDRTKTCTQATPTIPHHYSHVIFDEPINFSLQLFLHVLPCAMPLPHLLMEFHNLQMKVYSKGYVNLSPSI</sequence>
<dbReference type="EMBL" id="GGEC01061726">
    <property type="protein sequence ID" value="MBX42210.1"/>
    <property type="molecule type" value="Transcribed_RNA"/>
</dbReference>
<proteinExistence type="predicted"/>
<organism evidence="1">
    <name type="scientific">Rhizophora mucronata</name>
    <name type="common">Asiatic mangrove</name>
    <dbReference type="NCBI Taxonomy" id="61149"/>
    <lineage>
        <taxon>Eukaryota</taxon>
        <taxon>Viridiplantae</taxon>
        <taxon>Streptophyta</taxon>
        <taxon>Embryophyta</taxon>
        <taxon>Tracheophyta</taxon>
        <taxon>Spermatophyta</taxon>
        <taxon>Magnoliopsida</taxon>
        <taxon>eudicotyledons</taxon>
        <taxon>Gunneridae</taxon>
        <taxon>Pentapetalae</taxon>
        <taxon>rosids</taxon>
        <taxon>fabids</taxon>
        <taxon>Malpighiales</taxon>
        <taxon>Rhizophoraceae</taxon>
        <taxon>Rhizophora</taxon>
    </lineage>
</organism>
<evidence type="ECO:0000313" key="1">
    <source>
        <dbReference type="EMBL" id="MBX42210.1"/>
    </source>
</evidence>